<keyword evidence="2" id="KW-1185">Reference proteome</keyword>
<dbReference type="GeneID" id="81361827"/>
<organism evidence="1 2">
    <name type="scientific">Penicillium argentinense</name>
    <dbReference type="NCBI Taxonomy" id="1131581"/>
    <lineage>
        <taxon>Eukaryota</taxon>
        <taxon>Fungi</taxon>
        <taxon>Dikarya</taxon>
        <taxon>Ascomycota</taxon>
        <taxon>Pezizomycotina</taxon>
        <taxon>Eurotiomycetes</taxon>
        <taxon>Eurotiomycetidae</taxon>
        <taxon>Eurotiales</taxon>
        <taxon>Aspergillaceae</taxon>
        <taxon>Penicillium</taxon>
    </lineage>
</organism>
<protein>
    <submittedName>
        <fullName evidence="1">F-box domain protein</fullName>
    </submittedName>
</protein>
<evidence type="ECO:0000313" key="2">
    <source>
        <dbReference type="Proteomes" id="UP001149074"/>
    </source>
</evidence>
<reference evidence="1" key="2">
    <citation type="journal article" date="2023" name="IMA Fungus">
        <title>Comparative genomic study of the Penicillium genus elucidates a diverse pangenome and 15 lateral gene transfer events.</title>
        <authorList>
            <person name="Petersen C."/>
            <person name="Sorensen T."/>
            <person name="Nielsen M.R."/>
            <person name="Sondergaard T.E."/>
            <person name="Sorensen J.L."/>
            <person name="Fitzpatrick D.A."/>
            <person name="Frisvad J.C."/>
            <person name="Nielsen K.L."/>
        </authorList>
    </citation>
    <scope>NUCLEOTIDE SEQUENCE</scope>
    <source>
        <strain evidence="1">IBT 30761</strain>
    </source>
</reference>
<proteinExistence type="predicted"/>
<dbReference type="OrthoDB" id="5139510at2759"/>
<evidence type="ECO:0000313" key="1">
    <source>
        <dbReference type="EMBL" id="KAJ5085586.1"/>
    </source>
</evidence>
<name>A0A9W9EPQ7_9EURO</name>
<dbReference type="EMBL" id="JAPQKI010000010">
    <property type="protein sequence ID" value="KAJ5085586.1"/>
    <property type="molecule type" value="Genomic_DNA"/>
</dbReference>
<dbReference type="Proteomes" id="UP001149074">
    <property type="component" value="Unassembled WGS sequence"/>
</dbReference>
<reference evidence="1" key="1">
    <citation type="submission" date="2022-11" db="EMBL/GenBank/DDBJ databases">
        <authorList>
            <person name="Petersen C."/>
        </authorList>
    </citation>
    <scope>NUCLEOTIDE SEQUENCE</scope>
    <source>
        <strain evidence="1">IBT 30761</strain>
    </source>
</reference>
<dbReference type="AlphaFoldDB" id="A0A9W9EPQ7"/>
<sequence length="462" mass="52307">MTSPGRSLSTLPEEILSQILDQSTLNGTTLHAGVQHPKRVYSELRALALVCRRIHRLVTPLLFEGITFYHEYVCPSCIKDRSIVPPCRRALALHRVLRDNPPLRAKCLSLDIIIDDTADTSDEDFQVANDLITWLTRTRSLRFYGGFHEGVSEGQRANALALIRNASKGMVQLKEFLLDGDEFNSRGLSLAEAMENISFPSLEVLAMISNGPSDPADLRRMLSSKKSRGAPFTSLTLKYCKDLPEAIEQFVYWPKQLVDFTVNTSGNKLVSRVSLRDAQKWLSIHKDTLKYLYIDLLGHDQGLHFDASIFSRLEALRLSRTQLNDEDDRWNNDLRWEPSHADRVLSPKLQTFGMSFGIMGCCLINNFGDKEVNWLRCLGKAAASKRSALDTIEILFNPLSAYPHKYGAYPEDYGYPWDRISGLQAELARYGIDLVYNSPPWTKEEWEAMISRWLSESVAVGS</sequence>
<accession>A0A9W9EPQ7</accession>
<gene>
    <name evidence="1" type="ORF">N7532_010357</name>
</gene>
<comment type="caution">
    <text evidence="1">The sequence shown here is derived from an EMBL/GenBank/DDBJ whole genome shotgun (WGS) entry which is preliminary data.</text>
</comment>
<dbReference type="RefSeq" id="XP_056470264.1">
    <property type="nucleotide sequence ID" value="XM_056622848.1"/>
</dbReference>